<keyword evidence="2 12" id="KW-0436">Ligase</keyword>
<feature type="binding site" evidence="10">
    <location>
        <begin position="313"/>
        <end position="316"/>
    </location>
    <ligand>
        <name>GMP</name>
        <dbReference type="ChEBI" id="CHEBI:58115"/>
    </ligand>
</feature>
<dbReference type="EMBL" id="BAMD01000101">
    <property type="protein sequence ID" value="GAF05613.1"/>
    <property type="molecule type" value="Genomic_DNA"/>
</dbReference>
<evidence type="ECO:0000313" key="13">
    <source>
        <dbReference type="Proteomes" id="UP000019402"/>
    </source>
</evidence>
<comment type="catalytic activity">
    <reaction evidence="8">
        <text>a 3'-end 3'-phospho-ribonucleotide-RNA + a 5'-end dephospho-ribonucleoside-RNA + GTP = a ribonucleotidyl-ribonucleotide-RNA + GMP + diphosphate</text>
        <dbReference type="Rhea" id="RHEA:68076"/>
        <dbReference type="Rhea" id="RHEA-COMP:10463"/>
        <dbReference type="Rhea" id="RHEA-COMP:13936"/>
        <dbReference type="Rhea" id="RHEA-COMP:17355"/>
        <dbReference type="ChEBI" id="CHEBI:33019"/>
        <dbReference type="ChEBI" id="CHEBI:37565"/>
        <dbReference type="ChEBI" id="CHEBI:58115"/>
        <dbReference type="ChEBI" id="CHEBI:83062"/>
        <dbReference type="ChEBI" id="CHEBI:138284"/>
        <dbReference type="ChEBI" id="CHEBI:173118"/>
        <dbReference type="EC" id="6.5.1.8"/>
    </reaction>
</comment>
<evidence type="ECO:0000256" key="3">
    <source>
        <dbReference type="ARBA" id="ARBA00022723"/>
    </source>
</evidence>
<keyword evidence="3 11" id="KW-0479">Metal-binding</keyword>
<feature type="binding site" evidence="10">
    <location>
        <position position="296"/>
    </location>
    <ligand>
        <name>GMP</name>
        <dbReference type="ChEBI" id="CHEBI:58115"/>
    </ligand>
</feature>
<feature type="binding site" evidence="11">
    <location>
        <position position="165"/>
    </location>
    <ligand>
        <name>Mn(2+)</name>
        <dbReference type="ChEBI" id="CHEBI:29035"/>
        <label>2</label>
    </ligand>
</feature>
<dbReference type="Proteomes" id="UP000019402">
    <property type="component" value="Unassembled WGS sequence"/>
</dbReference>
<dbReference type="GO" id="GO:0005525">
    <property type="term" value="F:GTP binding"/>
    <property type="evidence" value="ECO:0007669"/>
    <property type="project" value="UniProtKB-KW"/>
</dbReference>
<dbReference type="EC" id="6.5.1.8" evidence="1"/>
<sequence>MKQVISTENRPIKMWLDEIEENALIQAKNMANLPFVHKHVALMPDAHMGYGMPIGGVLATKGVIIPNAVGVDIGCGMCAMRTSIGDADSDTLKSIMSQIRKLIPVGFNWHKEAQDEKYMPNMDVLPAIVERHIIKAQKQIGSLGGGNHFIEIQHGSDGYIWVMIHSGSRNLGNQVAQFYNKKAKALNERWHASVPASYDLAFLPIETDEAHAYMKEMNYCVDFAFANRRLMMERVQHAFQSVMKGEVEFDELINIAHNYAAWENHFGENVLVHRKGATRARLGELGIIPGSQGTKSYIVEGLGNPESFESCSHGAGRVMGRKQAQRELDLNTEIKRLDDKGIIHGIRHNKDLDEAAGATRILIP</sequence>
<name>W7YDQ8_9BACT</name>
<comment type="caution">
    <text evidence="12">The sequence shown here is derived from an EMBL/GenBank/DDBJ whole genome shotgun (WGS) entry which is preliminary data.</text>
</comment>
<dbReference type="InterPro" id="IPR036025">
    <property type="entry name" value="RtcB-like_sf"/>
</dbReference>
<dbReference type="InterPro" id="IPR001233">
    <property type="entry name" value="RtcB"/>
</dbReference>
<evidence type="ECO:0000256" key="2">
    <source>
        <dbReference type="ARBA" id="ARBA00022598"/>
    </source>
</evidence>
<keyword evidence="6 10" id="KW-0342">GTP-binding</keyword>
<dbReference type="eggNOG" id="COG1690">
    <property type="taxonomic scope" value="Bacteria"/>
</dbReference>
<keyword evidence="7 11" id="KW-0464">Manganese</keyword>
<evidence type="ECO:0000256" key="6">
    <source>
        <dbReference type="ARBA" id="ARBA00023134"/>
    </source>
</evidence>
<evidence type="ECO:0000256" key="7">
    <source>
        <dbReference type="ARBA" id="ARBA00023211"/>
    </source>
</evidence>
<dbReference type="InterPro" id="IPR052915">
    <property type="entry name" value="RtcB-like"/>
</dbReference>
<evidence type="ECO:0000256" key="1">
    <source>
        <dbReference type="ARBA" id="ARBA00012726"/>
    </source>
</evidence>
<feature type="binding site" evidence="10">
    <location>
        <begin position="147"/>
        <end position="151"/>
    </location>
    <ligand>
        <name>GMP</name>
        <dbReference type="ChEBI" id="CHEBI:58115"/>
    </ligand>
</feature>
<dbReference type="GO" id="GO:0030145">
    <property type="term" value="F:manganese ion binding"/>
    <property type="evidence" value="ECO:0007669"/>
    <property type="project" value="TreeGrafter"/>
</dbReference>
<organism evidence="12 13">
    <name type="scientific">Saccharicrinis fermentans DSM 9555 = JCM 21142</name>
    <dbReference type="NCBI Taxonomy" id="869213"/>
    <lineage>
        <taxon>Bacteria</taxon>
        <taxon>Pseudomonadati</taxon>
        <taxon>Bacteroidota</taxon>
        <taxon>Bacteroidia</taxon>
        <taxon>Marinilabiliales</taxon>
        <taxon>Marinilabiliaceae</taxon>
        <taxon>Saccharicrinis</taxon>
    </lineage>
</organism>
<keyword evidence="5" id="KW-0692">RNA repair</keyword>
<feature type="binding site" evidence="10">
    <location>
        <begin position="257"/>
        <end position="258"/>
    </location>
    <ligand>
        <name>GMP</name>
        <dbReference type="ChEBI" id="CHEBI:58115"/>
    </ligand>
</feature>
<evidence type="ECO:0000256" key="8">
    <source>
        <dbReference type="ARBA" id="ARBA00047746"/>
    </source>
</evidence>
<protein>
    <recommendedName>
        <fullName evidence="1">3'-phosphate/5'-hydroxy nucleic acid ligase</fullName>
        <ecNumber evidence="1">6.5.1.8</ecNumber>
    </recommendedName>
</protein>
<accession>W7YDQ8</accession>
<dbReference type="PANTHER" id="PTHR43749">
    <property type="entry name" value="RNA-SPLICING LIGASE RTCB"/>
    <property type="match status" value="1"/>
</dbReference>
<evidence type="ECO:0000256" key="9">
    <source>
        <dbReference type="PIRSR" id="PIRSR601233-1"/>
    </source>
</evidence>
<evidence type="ECO:0000256" key="11">
    <source>
        <dbReference type="PIRSR" id="PIRSR601233-3"/>
    </source>
</evidence>
<proteinExistence type="predicted"/>
<evidence type="ECO:0000256" key="5">
    <source>
        <dbReference type="ARBA" id="ARBA00022800"/>
    </source>
</evidence>
<comment type="cofactor">
    <cofactor evidence="11">
        <name>Mn(2+)</name>
        <dbReference type="ChEBI" id="CHEBI:29035"/>
    </cofactor>
    <text evidence="11">Binds 2 manganese ions per subunit.</text>
</comment>
<dbReference type="GO" id="GO:0170057">
    <property type="term" value="F:RNA ligase (GTP) activity"/>
    <property type="evidence" value="ECO:0007669"/>
    <property type="project" value="UniProtKB-EC"/>
</dbReference>
<evidence type="ECO:0000313" key="12">
    <source>
        <dbReference type="EMBL" id="GAF05613.1"/>
    </source>
</evidence>
<dbReference type="PANTHER" id="PTHR43749:SF2">
    <property type="entry name" value="RNA-SPLICING LIGASE RTCB"/>
    <property type="match status" value="1"/>
</dbReference>
<feature type="active site" description="GMP-histidine intermediate" evidence="9">
    <location>
        <position position="313"/>
    </location>
</feature>
<feature type="binding site" evidence="11">
    <location>
        <position position="257"/>
    </location>
    <ligand>
        <name>Mn(2+)</name>
        <dbReference type="ChEBI" id="CHEBI:29035"/>
        <label>2</label>
    </ligand>
</feature>
<dbReference type="Gene3D" id="3.90.1860.10">
    <property type="entry name" value="tRNA-splicing ligase RtcB"/>
    <property type="match status" value="1"/>
</dbReference>
<dbReference type="RefSeq" id="WP_200871469.1">
    <property type="nucleotide sequence ID" value="NZ_BAMD01000101.1"/>
</dbReference>
<dbReference type="GO" id="GO:0003909">
    <property type="term" value="F:DNA ligase activity"/>
    <property type="evidence" value="ECO:0007669"/>
    <property type="project" value="TreeGrafter"/>
</dbReference>
<dbReference type="GO" id="GO:0006396">
    <property type="term" value="P:RNA processing"/>
    <property type="evidence" value="ECO:0007669"/>
    <property type="project" value="InterPro"/>
</dbReference>
<dbReference type="SUPFAM" id="SSF103365">
    <property type="entry name" value="Hypothetical protein PH1602"/>
    <property type="match status" value="1"/>
</dbReference>
<evidence type="ECO:0000256" key="4">
    <source>
        <dbReference type="ARBA" id="ARBA00022741"/>
    </source>
</evidence>
<feature type="binding site" evidence="11">
    <location>
        <position position="72"/>
    </location>
    <ligand>
        <name>Mn(2+)</name>
        <dbReference type="ChEBI" id="CHEBI:29035"/>
        <label>1</label>
    </ligand>
</feature>
<dbReference type="GO" id="GO:0006281">
    <property type="term" value="P:DNA repair"/>
    <property type="evidence" value="ECO:0007669"/>
    <property type="project" value="TreeGrafter"/>
</dbReference>
<reference evidence="12 13" key="1">
    <citation type="journal article" date="2014" name="Genome Announc.">
        <title>Draft Genome Sequence of Cytophaga fermentans JCM 21142T, a Facultative Anaerobe Isolated from Marine Mud.</title>
        <authorList>
            <person name="Starns D."/>
            <person name="Oshima K."/>
            <person name="Suda W."/>
            <person name="Iino T."/>
            <person name="Yuki M."/>
            <person name="Inoue J."/>
            <person name="Kitamura K."/>
            <person name="Iida T."/>
            <person name="Darby A."/>
            <person name="Hattori M."/>
            <person name="Ohkuma M."/>
        </authorList>
    </citation>
    <scope>NUCLEOTIDE SEQUENCE [LARGE SCALE GENOMIC DNA]</scope>
    <source>
        <strain evidence="12 13">JCM 21142</strain>
    </source>
</reference>
<dbReference type="Pfam" id="PF01139">
    <property type="entry name" value="RtcB"/>
    <property type="match status" value="2"/>
</dbReference>
<evidence type="ECO:0000256" key="10">
    <source>
        <dbReference type="PIRSR" id="PIRSR601233-2"/>
    </source>
</evidence>
<keyword evidence="4 10" id="KW-0547">Nucleotide-binding</keyword>
<dbReference type="AlphaFoldDB" id="W7YDQ8"/>
<dbReference type="GO" id="GO:0042245">
    <property type="term" value="P:RNA repair"/>
    <property type="evidence" value="ECO:0007669"/>
    <property type="project" value="UniProtKB-KW"/>
</dbReference>
<gene>
    <name evidence="12" type="ORF">JCM21142_104354</name>
</gene>
<feature type="binding site" evidence="11">
    <location>
        <position position="148"/>
    </location>
    <ligand>
        <name>Mn(2+)</name>
        <dbReference type="ChEBI" id="CHEBI:29035"/>
        <label>1</label>
    </ligand>
</feature>
<keyword evidence="13" id="KW-1185">Reference proteome</keyword>